<dbReference type="Pfam" id="PF00072">
    <property type="entry name" value="Response_reg"/>
    <property type="match status" value="1"/>
</dbReference>
<dbReference type="CDD" id="cd00130">
    <property type="entry name" value="PAS"/>
    <property type="match status" value="1"/>
</dbReference>
<evidence type="ECO:0000256" key="6">
    <source>
        <dbReference type="PROSITE-ProRule" id="PRU00169"/>
    </source>
</evidence>
<dbReference type="InterPro" id="IPR005467">
    <property type="entry name" value="His_kinase_dom"/>
</dbReference>
<evidence type="ECO:0000259" key="8">
    <source>
        <dbReference type="PROSITE" id="PS50109"/>
    </source>
</evidence>
<dbReference type="SMART" id="SM00387">
    <property type="entry name" value="HATPase_c"/>
    <property type="match status" value="1"/>
</dbReference>
<dbReference type="InterPro" id="IPR000014">
    <property type="entry name" value="PAS"/>
</dbReference>
<dbReference type="Proteomes" id="UP000800041">
    <property type="component" value="Unassembled WGS sequence"/>
</dbReference>
<dbReference type="PRINTS" id="PR00344">
    <property type="entry name" value="BCTRLSENSOR"/>
</dbReference>
<feature type="domain" description="Response regulatory" evidence="9">
    <location>
        <begin position="1023"/>
        <end position="1154"/>
    </location>
</feature>
<gene>
    <name evidence="11" type="ORF">K402DRAFT_416197</name>
</gene>
<dbReference type="PROSITE" id="PS50110">
    <property type="entry name" value="RESPONSE_REGULATORY"/>
    <property type="match status" value="1"/>
</dbReference>
<dbReference type="GO" id="GO:0000155">
    <property type="term" value="F:phosphorelay sensor kinase activity"/>
    <property type="evidence" value="ECO:0007669"/>
    <property type="project" value="InterPro"/>
</dbReference>
<dbReference type="InterPro" id="IPR011006">
    <property type="entry name" value="CheY-like_superfamily"/>
</dbReference>
<evidence type="ECO:0000313" key="11">
    <source>
        <dbReference type="EMBL" id="KAF1992547.1"/>
    </source>
</evidence>
<dbReference type="Pfam" id="PF08447">
    <property type="entry name" value="PAS_3"/>
    <property type="match status" value="1"/>
</dbReference>
<dbReference type="SUPFAM" id="SSF47384">
    <property type="entry name" value="Homodimeric domain of signal transducing histidine kinase"/>
    <property type="match status" value="1"/>
</dbReference>
<dbReference type="InterPro" id="IPR003594">
    <property type="entry name" value="HATPase_dom"/>
</dbReference>
<dbReference type="InterPro" id="IPR001789">
    <property type="entry name" value="Sig_transdc_resp-reg_receiver"/>
</dbReference>
<name>A0A6G1HHJ9_9PEZI</name>
<dbReference type="SUPFAM" id="SSF55874">
    <property type="entry name" value="ATPase domain of HSP90 chaperone/DNA topoisomerase II/histidine kinase"/>
    <property type="match status" value="1"/>
</dbReference>
<evidence type="ECO:0000256" key="4">
    <source>
        <dbReference type="ARBA" id="ARBA00022679"/>
    </source>
</evidence>
<dbReference type="SMART" id="SM00091">
    <property type="entry name" value="PAS"/>
    <property type="match status" value="2"/>
</dbReference>
<evidence type="ECO:0000256" key="3">
    <source>
        <dbReference type="ARBA" id="ARBA00022553"/>
    </source>
</evidence>
<dbReference type="InterPro" id="IPR003661">
    <property type="entry name" value="HisK_dim/P_dom"/>
</dbReference>
<dbReference type="PROSITE" id="PS50112">
    <property type="entry name" value="PAS"/>
    <property type="match status" value="1"/>
</dbReference>
<dbReference type="CDD" id="cd16922">
    <property type="entry name" value="HATPase_EvgS-ArcB-TorS-like"/>
    <property type="match status" value="1"/>
</dbReference>
<dbReference type="CDD" id="cd17546">
    <property type="entry name" value="REC_hyHK_CKI1_RcsC-like"/>
    <property type="match status" value="1"/>
</dbReference>
<feature type="domain" description="PAS" evidence="10">
    <location>
        <begin position="527"/>
        <end position="598"/>
    </location>
</feature>
<dbReference type="PROSITE" id="PS50109">
    <property type="entry name" value="HIS_KIN"/>
    <property type="match status" value="1"/>
</dbReference>
<evidence type="ECO:0000313" key="12">
    <source>
        <dbReference type="Proteomes" id="UP000800041"/>
    </source>
</evidence>
<dbReference type="CDD" id="cd00082">
    <property type="entry name" value="HisKA"/>
    <property type="match status" value="1"/>
</dbReference>
<feature type="modified residue" description="4-aspartylphosphate" evidence="6">
    <location>
        <position position="1083"/>
    </location>
</feature>
<dbReference type="InterPro" id="IPR036097">
    <property type="entry name" value="HisK_dim/P_sf"/>
</dbReference>
<sequence>MLRSFDWIADPPPPNLTPYQKHVRDVDWENSPLGPMSQWPAQLKLMVLLIMADPEPAVVMWGDENTFIYNEAYTPVLGDLHPSAQGKPGLEIFGPSTWAQVHSFVNGIRETGNAFITPRLSVPLKRYGFMEDTYFGFRYNPIFAEDGTIVGIHALVKEITKEVWLERRLETTRLIANNVNEAKTTEQLWSGLLSGIESNPKDIPFALLYTVHDGDPDAAEALTGDTRNKMRALLSSTTGIDESKAFMPKQIDMDISSRFGARIQGALLGHTSPVLRVDDQYFPQEFLEAIDAAKTNGSYDGFFVCPLKSKLERVVAFVLLGTNPAVPLDLECKAFFRTIGDTMLAPNAQALLITEEMRRNATDKDKLAQQLLLRTEQFKRSQRRFTQFADHAAIGMAIMDVGGRMIFVNGTWAHICSQPTDSVIAAPWTDSFVADDQPLLREVWNRVQAENKPVQFKARLGRPSASTKEEKTKPPWQSLVRSALCTLYPEYNDDEATQTIVCCVTDVSELTWTESQLLMKTKELQSSEQRWKRFLEHAPAGVAILEASTLYLEYANPAWFSLTGLPNTILGSLDWTHVIHPDDLELTENTVQKSIHSNDSVTIEARIVDKCALEEPRGNQSQLEASHHLLCTVFPEADEKGNLTVICWLTDITTQKEAEDVLRRKMENAISMKRDLESFIDMTSHEMRNPLGSIIQCSDDITSSLQEFRAKELRVETLSSVIAEFLDSVLDSSQTITLCSNHQKSIIDDILTMSKINSNLIALAPTPTELKPLIWRAFRMFAAEFKAHSIAGYLDIGDSINTHQVDWAIVDASRILQVLINLLTNAIKFTKTEATRKVTLEFEVTDDNPSEFLKRKNQLKLIPNPNQEEQTSTKLQGDDIVFLHFAVSDSGCGIDEEGMGRLFQRFSQASPRTYSKYGGSGLGLYISRKLVELQGGEIGVASQVGKGSTFAFYVEARRTTPEVEARANSLLPPPINTRSPSPRPSPRTSPPTSPAPAPALVAMPVTITDPVGKTLPAQPGTYHILLVEDNVVNQKVMKKSLSKRGHDVTVANHGVEALHHIAKTNWYSGSESEGLPLHVVLMDVEMPTMNGLECTRQIRQHQREGLIKGHLPIIAVSANARGEQIDMADEAGVDDSVPKPFKIDDVMRRIEGVLDRLSTAEAKPSSTTNPSPDPIENSY</sequence>
<dbReference type="SMART" id="SM00448">
    <property type="entry name" value="REC"/>
    <property type="match status" value="1"/>
</dbReference>
<accession>A0A6G1HHJ9</accession>
<dbReference type="SUPFAM" id="SSF52172">
    <property type="entry name" value="CheY-like"/>
    <property type="match status" value="1"/>
</dbReference>
<evidence type="ECO:0000256" key="7">
    <source>
        <dbReference type="SAM" id="MobiDB-lite"/>
    </source>
</evidence>
<evidence type="ECO:0000259" key="9">
    <source>
        <dbReference type="PROSITE" id="PS50110"/>
    </source>
</evidence>
<dbReference type="Gene3D" id="1.10.287.130">
    <property type="match status" value="1"/>
</dbReference>
<organism evidence="11 12">
    <name type="scientific">Aulographum hederae CBS 113979</name>
    <dbReference type="NCBI Taxonomy" id="1176131"/>
    <lineage>
        <taxon>Eukaryota</taxon>
        <taxon>Fungi</taxon>
        <taxon>Dikarya</taxon>
        <taxon>Ascomycota</taxon>
        <taxon>Pezizomycotina</taxon>
        <taxon>Dothideomycetes</taxon>
        <taxon>Pleosporomycetidae</taxon>
        <taxon>Aulographales</taxon>
        <taxon>Aulographaceae</taxon>
    </lineage>
</organism>
<dbReference type="AlphaFoldDB" id="A0A6G1HHJ9"/>
<keyword evidence="12" id="KW-1185">Reference proteome</keyword>
<proteinExistence type="predicted"/>
<feature type="region of interest" description="Disordered" evidence="7">
    <location>
        <begin position="1155"/>
        <end position="1179"/>
    </location>
</feature>
<dbReference type="InterPro" id="IPR004358">
    <property type="entry name" value="Sig_transdc_His_kin-like_C"/>
</dbReference>
<keyword evidence="5" id="KW-0418">Kinase</keyword>
<dbReference type="OrthoDB" id="60033at2759"/>
<feature type="compositionally biased region" description="Pro residues" evidence="7">
    <location>
        <begin position="971"/>
        <end position="997"/>
    </location>
</feature>
<dbReference type="InterPro" id="IPR013655">
    <property type="entry name" value="PAS_fold_3"/>
</dbReference>
<dbReference type="InterPro" id="IPR036890">
    <property type="entry name" value="HATPase_C_sf"/>
</dbReference>
<feature type="region of interest" description="Disordered" evidence="7">
    <location>
        <begin position="964"/>
        <end position="998"/>
    </location>
</feature>
<dbReference type="Gene3D" id="3.40.50.2300">
    <property type="match status" value="1"/>
</dbReference>
<feature type="domain" description="Histidine kinase" evidence="8">
    <location>
        <begin position="682"/>
        <end position="958"/>
    </location>
</feature>
<dbReference type="EMBL" id="ML977137">
    <property type="protein sequence ID" value="KAF1992547.1"/>
    <property type="molecule type" value="Genomic_DNA"/>
</dbReference>
<evidence type="ECO:0000256" key="2">
    <source>
        <dbReference type="ARBA" id="ARBA00012438"/>
    </source>
</evidence>
<keyword evidence="4" id="KW-0808">Transferase</keyword>
<dbReference type="Pfam" id="PF02518">
    <property type="entry name" value="HATPase_c"/>
    <property type="match status" value="1"/>
</dbReference>
<evidence type="ECO:0000259" key="10">
    <source>
        <dbReference type="PROSITE" id="PS50112"/>
    </source>
</evidence>
<dbReference type="EC" id="2.7.13.3" evidence="2"/>
<comment type="catalytic activity">
    <reaction evidence="1">
        <text>ATP + protein L-histidine = ADP + protein N-phospho-L-histidine.</text>
        <dbReference type="EC" id="2.7.13.3"/>
    </reaction>
</comment>
<dbReference type="InterPro" id="IPR035965">
    <property type="entry name" value="PAS-like_dom_sf"/>
</dbReference>
<dbReference type="Pfam" id="PF13188">
    <property type="entry name" value="PAS_8"/>
    <property type="match status" value="1"/>
</dbReference>
<dbReference type="SUPFAM" id="SSF55785">
    <property type="entry name" value="PYP-like sensor domain (PAS domain)"/>
    <property type="match status" value="2"/>
</dbReference>
<dbReference type="PANTHER" id="PTHR43047">
    <property type="entry name" value="TWO-COMPONENT HISTIDINE PROTEIN KINASE"/>
    <property type="match status" value="1"/>
</dbReference>
<dbReference type="Gene3D" id="3.30.565.10">
    <property type="entry name" value="Histidine kinase-like ATPase, C-terminal domain"/>
    <property type="match status" value="1"/>
</dbReference>
<keyword evidence="3 6" id="KW-0597">Phosphoprotein</keyword>
<evidence type="ECO:0000256" key="1">
    <source>
        <dbReference type="ARBA" id="ARBA00000085"/>
    </source>
</evidence>
<dbReference type="Gene3D" id="3.30.450.20">
    <property type="entry name" value="PAS domain"/>
    <property type="match status" value="3"/>
</dbReference>
<dbReference type="PANTHER" id="PTHR43047:SF64">
    <property type="entry name" value="HISTIDINE KINASE CONTAINING CHEY-HOMOLOGOUS RECEIVER DOMAIN AND PAS DOMAIN-RELATED"/>
    <property type="match status" value="1"/>
</dbReference>
<evidence type="ECO:0000256" key="5">
    <source>
        <dbReference type="ARBA" id="ARBA00022777"/>
    </source>
</evidence>
<reference evidence="11" key="1">
    <citation type="journal article" date="2020" name="Stud. Mycol.">
        <title>101 Dothideomycetes genomes: a test case for predicting lifestyles and emergence of pathogens.</title>
        <authorList>
            <person name="Haridas S."/>
            <person name="Albert R."/>
            <person name="Binder M."/>
            <person name="Bloem J."/>
            <person name="Labutti K."/>
            <person name="Salamov A."/>
            <person name="Andreopoulos B."/>
            <person name="Baker S."/>
            <person name="Barry K."/>
            <person name="Bills G."/>
            <person name="Bluhm B."/>
            <person name="Cannon C."/>
            <person name="Castanera R."/>
            <person name="Culley D."/>
            <person name="Daum C."/>
            <person name="Ezra D."/>
            <person name="Gonzalez J."/>
            <person name="Henrissat B."/>
            <person name="Kuo A."/>
            <person name="Liang C."/>
            <person name="Lipzen A."/>
            <person name="Lutzoni F."/>
            <person name="Magnuson J."/>
            <person name="Mondo S."/>
            <person name="Nolan M."/>
            <person name="Ohm R."/>
            <person name="Pangilinan J."/>
            <person name="Park H.-J."/>
            <person name="Ramirez L."/>
            <person name="Alfaro M."/>
            <person name="Sun H."/>
            <person name="Tritt A."/>
            <person name="Yoshinaga Y."/>
            <person name="Zwiers L.-H."/>
            <person name="Turgeon B."/>
            <person name="Goodwin S."/>
            <person name="Spatafora J."/>
            <person name="Crous P."/>
            <person name="Grigoriev I."/>
        </authorList>
    </citation>
    <scope>NUCLEOTIDE SEQUENCE</scope>
    <source>
        <strain evidence="11">CBS 113979</strain>
    </source>
</reference>
<protein>
    <recommendedName>
        <fullName evidence="2">histidine kinase</fullName>
        <ecNumber evidence="2">2.7.13.3</ecNumber>
    </recommendedName>
</protein>